<dbReference type="Gene3D" id="1.10.287.1060">
    <property type="entry name" value="ESAT-6-like"/>
    <property type="match status" value="1"/>
</dbReference>
<proteinExistence type="predicted"/>
<evidence type="ECO:0000313" key="2">
    <source>
        <dbReference type="Proteomes" id="UP000466431"/>
    </source>
</evidence>
<dbReference type="KEGG" id="mcee:MCEL_34380"/>
<gene>
    <name evidence="1" type="ORF">MCEL_34380</name>
</gene>
<dbReference type="STRING" id="1249101.BST21_04785"/>
<protein>
    <submittedName>
        <fullName evidence="1">Uncharacterized protein</fullName>
    </submittedName>
</protein>
<dbReference type="AlphaFoldDB" id="A0A1X0C0J5"/>
<name>A0A1X0C0J5_MYCCF</name>
<dbReference type="RefSeq" id="WP_067219244.1">
    <property type="nucleotide sequence ID" value="NZ_AP022591.1"/>
</dbReference>
<sequence>MTYGDLNVVTAEVRRSADQMQVVADEAAKSRAAVADSVSTQGAAWKQAGTPGFGKFIGILETQAQRLRADLTDLSDKLRAAADAYDRQDHEAGAALDSAVRYD</sequence>
<dbReference type="Proteomes" id="UP000466431">
    <property type="component" value="Chromosome"/>
</dbReference>
<reference evidence="1 2" key="1">
    <citation type="journal article" date="2019" name="Emerg. Microbes Infect.">
        <title>Comprehensive subspecies identification of 175 nontuberculous mycobacteria species based on 7547 genomic profiles.</title>
        <authorList>
            <person name="Matsumoto Y."/>
            <person name="Kinjo T."/>
            <person name="Motooka D."/>
            <person name="Nabeya D."/>
            <person name="Jung N."/>
            <person name="Uechi K."/>
            <person name="Horii T."/>
            <person name="Iida T."/>
            <person name="Fujita J."/>
            <person name="Nakamura S."/>
        </authorList>
    </citation>
    <scope>NUCLEOTIDE SEQUENCE [LARGE SCALE GENOMIC DNA]</scope>
    <source>
        <strain evidence="1 2">JCM 18439</strain>
    </source>
</reference>
<dbReference type="OrthoDB" id="4734299at2"/>
<accession>A0A1X0C0J5</accession>
<keyword evidence="2" id="KW-1185">Reference proteome</keyword>
<dbReference type="SUPFAM" id="SSF140453">
    <property type="entry name" value="EsxAB dimer-like"/>
    <property type="match status" value="1"/>
</dbReference>
<dbReference type="Pfam" id="PF10824">
    <property type="entry name" value="T7SS_ESX_EspC"/>
    <property type="match status" value="1"/>
</dbReference>
<dbReference type="InterPro" id="IPR036689">
    <property type="entry name" value="ESAT-6-like_sf"/>
</dbReference>
<dbReference type="GO" id="GO:0009306">
    <property type="term" value="P:protein secretion"/>
    <property type="evidence" value="ECO:0007669"/>
    <property type="project" value="InterPro"/>
</dbReference>
<organism evidence="1 2">
    <name type="scientific">Mycolicibacterium celeriflavum</name>
    <name type="common">Mycobacterium celeriflavum</name>
    <dbReference type="NCBI Taxonomy" id="1249101"/>
    <lineage>
        <taxon>Bacteria</taxon>
        <taxon>Bacillati</taxon>
        <taxon>Actinomycetota</taxon>
        <taxon>Actinomycetes</taxon>
        <taxon>Mycobacteriales</taxon>
        <taxon>Mycobacteriaceae</taxon>
        <taxon>Mycolicibacterium</taxon>
    </lineage>
</organism>
<dbReference type="EMBL" id="AP022591">
    <property type="protein sequence ID" value="BBY45143.1"/>
    <property type="molecule type" value="Genomic_DNA"/>
</dbReference>
<evidence type="ECO:0000313" key="1">
    <source>
        <dbReference type="EMBL" id="BBY45143.1"/>
    </source>
</evidence>
<dbReference type="InterPro" id="IPR022536">
    <property type="entry name" value="EspC"/>
</dbReference>